<accession>A0A409VH64</accession>
<dbReference type="Pfam" id="PF00378">
    <property type="entry name" value="ECH_1"/>
    <property type="match status" value="1"/>
</dbReference>
<dbReference type="PANTHER" id="PTHR11941:SF171">
    <property type="entry name" value="SD19268P"/>
    <property type="match status" value="1"/>
</dbReference>
<dbReference type="AlphaFoldDB" id="A0A409VH64"/>
<dbReference type="Proteomes" id="UP000284706">
    <property type="component" value="Unassembled WGS sequence"/>
</dbReference>
<evidence type="ECO:0000256" key="2">
    <source>
        <dbReference type="ARBA" id="ARBA00023239"/>
    </source>
</evidence>
<evidence type="ECO:0000256" key="1">
    <source>
        <dbReference type="ARBA" id="ARBA00005254"/>
    </source>
</evidence>
<sequence length="295" mass="32023">MILSTAISLGQKSIRRSLRRPGVFVRFLQVQSSSQAFLEKLESSPGITCLSLNRPQSKNAISTTLLQQMRECLEQVHYDKSVRVLILRSTTVGSFCAGADLAERRTMTQLQVSKFLTDLRDALGKLESLPMPTIAAIDGPALGGGLELSLACDLRVAGHDVTKIGLPETSLGIIPGAGGTQRATRVLGPSRAKDLIFTARTLTAKEAFEWGLVNYVSSPGSTAMDRSLSLAESIARNAPLALRAAKQAISRSEDLALETGLDFERATYETLLTSRDRTEALEAFREKRRPVFTGE</sequence>
<evidence type="ECO:0000313" key="4">
    <source>
        <dbReference type="EMBL" id="PPQ65599.1"/>
    </source>
</evidence>
<dbReference type="InterPro" id="IPR018376">
    <property type="entry name" value="Enoyl-CoA_hyd/isom_CS"/>
</dbReference>
<dbReference type="Gene3D" id="3.90.226.10">
    <property type="entry name" value="2-enoyl-CoA Hydratase, Chain A, domain 1"/>
    <property type="match status" value="1"/>
</dbReference>
<reference evidence="4 5" key="1">
    <citation type="journal article" date="2018" name="Evol. Lett.">
        <title>Horizontal gene cluster transfer increased hallucinogenic mushroom diversity.</title>
        <authorList>
            <person name="Reynolds H.T."/>
            <person name="Vijayakumar V."/>
            <person name="Gluck-Thaler E."/>
            <person name="Korotkin H.B."/>
            <person name="Matheny P.B."/>
            <person name="Slot J.C."/>
        </authorList>
    </citation>
    <scope>NUCLEOTIDE SEQUENCE [LARGE SCALE GENOMIC DNA]</scope>
    <source>
        <strain evidence="4 5">SRW20</strain>
    </source>
</reference>
<name>A0A409VH64_9AGAR</name>
<dbReference type="FunFam" id="3.90.226.10:FF:000009">
    <property type="entry name" value="Carnitinyl-CoA dehydratase"/>
    <property type="match status" value="1"/>
</dbReference>
<dbReference type="CDD" id="cd06558">
    <property type="entry name" value="crotonase-like"/>
    <property type="match status" value="1"/>
</dbReference>
<dbReference type="PANTHER" id="PTHR11941">
    <property type="entry name" value="ENOYL-COA HYDRATASE-RELATED"/>
    <property type="match status" value="1"/>
</dbReference>
<keyword evidence="2" id="KW-0456">Lyase</keyword>
<comment type="similarity">
    <text evidence="1 3">Belongs to the enoyl-CoA hydratase/isomerase family.</text>
</comment>
<dbReference type="EMBL" id="NHYE01005650">
    <property type="protein sequence ID" value="PPQ65599.1"/>
    <property type="molecule type" value="Genomic_DNA"/>
</dbReference>
<dbReference type="InParanoid" id="A0A409VH64"/>
<proteinExistence type="inferred from homology"/>
<dbReference type="InterPro" id="IPR029045">
    <property type="entry name" value="ClpP/crotonase-like_dom_sf"/>
</dbReference>
<dbReference type="GO" id="GO:0005739">
    <property type="term" value="C:mitochondrion"/>
    <property type="evidence" value="ECO:0007669"/>
    <property type="project" value="TreeGrafter"/>
</dbReference>
<dbReference type="FunFam" id="1.10.12.10:FF:000001">
    <property type="entry name" value="Probable enoyl-CoA hydratase, mitochondrial"/>
    <property type="match status" value="1"/>
</dbReference>
<dbReference type="GO" id="GO:0006635">
    <property type="term" value="P:fatty acid beta-oxidation"/>
    <property type="evidence" value="ECO:0007669"/>
    <property type="project" value="TreeGrafter"/>
</dbReference>
<keyword evidence="5" id="KW-1185">Reference proteome</keyword>
<evidence type="ECO:0000256" key="3">
    <source>
        <dbReference type="RuleBase" id="RU003707"/>
    </source>
</evidence>
<evidence type="ECO:0008006" key="6">
    <source>
        <dbReference type="Google" id="ProtNLM"/>
    </source>
</evidence>
<dbReference type="Gene3D" id="1.10.12.10">
    <property type="entry name" value="Lyase 2-enoyl-coa Hydratase, Chain A, domain 2"/>
    <property type="match status" value="1"/>
</dbReference>
<gene>
    <name evidence="4" type="ORF">CVT26_000548</name>
</gene>
<dbReference type="SUPFAM" id="SSF52096">
    <property type="entry name" value="ClpP/crotonase"/>
    <property type="match status" value="1"/>
</dbReference>
<dbReference type="PROSITE" id="PS00166">
    <property type="entry name" value="ENOYL_COA_HYDRATASE"/>
    <property type="match status" value="1"/>
</dbReference>
<protein>
    <recommendedName>
        <fullName evidence="6">Enoyl-CoA hydratase</fullName>
    </recommendedName>
</protein>
<dbReference type="GO" id="GO:0016836">
    <property type="term" value="F:hydro-lyase activity"/>
    <property type="evidence" value="ECO:0007669"/>
    <property type="project" value="UniProtKB-ARBA"/>
</dbReference>
<evidence type="ECO:0000313" key="5">
    <source>
        <dbReference type="Proteomes" id="UP000284706"/>
    </source>
</evidence>
<dbReference type="OrthoDB" id="410701at2759"/>
<organism evidence="4 5">
    <name type="scientific">Gymnopilus dilepis</name>
    <dbReference type="NCBI Taxonomy" id="231916"/>
    <lineage>
        <taxon>Eukaryota</taxon>
        <taxon>Fungi</taxon>
        <taxon>Dikarya</taxon>
        <taxon>Basidiomycota</taxon>
        <taxon>Agaricomycotina</taxon>
        <taxon>Agaricomycetes</taxon>
        <taxon>Agaricomycetidae</taxon>
        <taxon>Agaricales</taxon>
        <taxon>Agaricineae</taxon>
        <taxon>Hymenogastraceae</taxon>
        <taxon>Gymnopilus</taxon>
    </lineage>
</organism>
<dbReference type="STRING" id="231916.A0A409VH64"/>
<comment type="caution">
    <text evidence="4">The sequence shown here is derived from an EMBL/GenBank/DDBJ whole genome shotgun (WGS) entry which is preliminary data.</text>
</comment>
<dbReference type="InterPro" id="IPR014748">
    <property type="entry name" value="Enoyl-CoA_hydra_C"/>
</dbReference>
<dbReference type="InterPro" id="IPR001753">
    <property type="entry name" value="Enoyl-CoA_hydra/iso"/>
</dbReference>